<organism evidence="1 2">
    <name type="scientific">Clostridium neuense</name>
    <dbReference type="NCBI Taxonomy" id="1728934"/>
    <lineage>
        <taxon>Bacteria</taxon>
        <taxon>Bacillati</taxon>
        <taxon>Bacillota</taxon>
        <taxon>Clostridia</taxon>
        <taxon>Eubacteriales</taxon>
        <taxon>Clostridiaceae</taxon>
        <taxon>Clostridium</taxon>
    </lineage>
</organism>
<dbReference type="Proteomes" id="UP001623592">
    <property type="component" value="Unassembled WGS sequence"/>
</dbReference>
<reference evidence="1 2" key="1">
    <citation type="submission" date="2024-11" db="EMBL/GenBank/DDBJ databases">
        <authorList>
            <person name="Heng Y.C."/>
            <person name="Lim A.C.H."/>
            <person name="Lee J.K.Y."/>
            <person name="Kittelmann S."/>
        </authorList>
    </citation>
    <scope>NUCLEOTIDE SEQUENCE [LARGE SCALE GENOMIC DNA]</scope>
    <source>
        <strain evidence="1 2">WILCCON 0114</strain>
    </source>
</reference>
<sequence length="42" mass="4848">MIFCTKCVNKLKDGARFCDKYGAPARLKIDVQDDEKIRLCLK</sequence>
<gene>
    <name evidence="1" type="ORF">ACJDT4_17305</name>
</gene>
<evidence type="ECO:0000313" key="2">
    <source>
        <dbReference type="Proteomes" id="UP001623592"/>
    </source>
</evidence>
<keyword evidence="2" id="KW-1185">Reference proteome</keyword>
<protein>
    <submittedName>
        <fullName evidence="1">Zinc-ribbon domain-containing protein</fullName>
    </submittedName>
</protein>
<name>A0ABW8TL21_9CLOT</name>
<proteinExistence type="predicted"/>
<evidence type="ECO:0000313" key="1">
    <source>
        <dbReference type="EMBL" id="MFL0252173.1"/>
    </source>
</evidence>
<dbReference type="EMBL" id="JBJIAA010000015">
    <property type="protein sequence ID" value="MFL0252173.1"/>
    <property type="molecule type" value="Genomic_DNA"/>
</dbReference>
<accession>A0ABW8TL21</accession>
<comment type="caution">
    <text evidence="1">The sequence shown here is derived from an EMBL/GenBank/DDBJ whole genome shotgun (WGS) entry which is preliminary data.</text>
</comment>
<dbReference type="RefSeq" id="WP_406788897.1">
    <property type="nucleotide sequence ID" value="NZ_JBJIAA010000015.1"/>
</dbReference>